<feature type="transmembrane region" description="Helical" evidence="9">
    <location>
        <begin position="80"/>
        <end position="102"/>
    </location>
</feature>
<evidence type="ECO:0000256" key="7">
    <source>
        <dbReference type="ARBA" id="ARBA00023136"/>
    </source>
</evidence>
<keyword evidence="11" id="KW-1185">Reference proteome</keyword>
<reference evidence="11" key="1">
    <citation type="journal article" date="2019" name="Int. J. Syst. Evol. Microbiol.">
        <title>The Global Catalogue of Microorganisms (GCM) 10K type strain sequencing project: providing services to taxonomists for standard genome sequencing and annotation.</title>
        <authorList>
            <consortium name="The Broad Institute Genomics Platform"/>
            <consortium name="The Broad Institute Genome Sequencing Center for Infectious Disease"/>
            <person name="Wu L."/>
            <person name="Ma J."/>
        </authorList>
    </citation>
    <scope>NUCLEOTIDE SEQUENCE [LARGE SCALE GENOMIC DNA]</scope>
    <source>
        <strain evidence="11">JCM 17938</strain>
    </source>
</reference>
<keyword evidence="4" id="KW-1003">Cell membrane</keyword>
<dbReference type="Proteomes" id="UP001500212">
    <property type="component" value="Unassembled WGS sequence"/>
</dbReference>
<dbReference type="EMBL" id="BAABHJ010000008">
    <property type="protein sequence ID" value="GAA4608218.1"/>
    <property type="molecule type" value="Genomic_DNA"/>
</dbReference>
<accession>A0ABP8TJT6</accession>
<feature type="transmembrane region" description="Helical" evidence="9">
    <location>
        <begin position="197"/>
        <end position="230"/>
    </location>
</feature>
<evidence type="ECO:0008006" key="12">
    <source>
        <dbReference type="Google" id="ProtNLM"/>
    </source>
</evidence>
<evidence type="ECO:0000256" key="2">
    <source>
        <dbReference type="ARBA" id="ARBA00010735"/>
    </source>
</evidence>
<feature type="transmembrane region" description="Helical" evidence="9">
    <location>
        <begin position="23"/>
        <end position="42"/>
    </location>
</feature>
<dbReference type="Pfam" id="PF03591">
    <property type="entry name" value="AzlC"/>
    <property type="match status" value="1"/>
</dbReference>
<keyword evidence="7 9" id="KW-0472">Membrane</keyword>
<gene>
    <name evidence="10" type="ORF">GCM10023195_32030</name>
</gene>
<dbReference type="InterPro" id="IPR011606">
    <property type="entry name" value="Brnchd-chn_aa_trnsp_permease"/>
</dbReference>
<feature type="transmembrane region" description="Helical" evidence="9">
    <location>
        <begin position="54"/>
        <end position="74"/>
    </location>
</feature>
<feature type="transmembrane region" description="Helical" evidence="9">
    <location>
        <begin position="166"/>
        <end position="185"/>
    </location>
</feature>
<comment type="subcellular location">
    <subcellularLocation>
        <location evidence="1">Cell membrane</location>
        <topology evidence="1">Multi-pass membrane protein</topology>
    </subcellularLocation>
</comment>
<evidence type="ECO:0000313" key="10">
    <source>
        <dbReference type="EMBL" id="GAA4608218.1"/>
    </source>
</evidence>
<keyword evidence="3" id="KW-0813">Transport</keyword>
<name>A0ABP8TJT6_9ACTN</name>
<evidence type="ECO:0000256" key="4">
    <source>
        <dbReference type="ARBA" id="ARBA00022475"/>
    </source>
</evidence>
<evidence type="ECO:0000256" key="3">
    <source>
        <dbReference type="ARBA" id="ARBA00022448"/>
    </source>
</evidence>
<evidence type="ECO:0000256" key="6">
    <source>
        <dbReference type="ARBA" id="ARBA00022989"/>
    </source>
</evidence>
<dbReference type="PANTHER" id="PTHR34979">
    <property type="entry name" value="INNER MEMBRANE PROTEIN YGAZ"/>
    <property type="match status" value="1"/>
</dbReference>
<evidence type="ECO:0000256" key="9">
    <source>
        <dbReference type="SAM" id="Phobius"/>
    </source>
</evidence>
<comment type="caution">
    <text evidence="10">The sequence shown here is derived from an EMBL/GenBank/DDBJ whole genome shotgun (WGS) entry which is preliminary data.</text>
</comment>
<keyword evidence="6 9" id="KW-1133">Transmembrane helix</keyword>
<evidence type="ECO:0000256" key="8">
    <source>
        <dbReference type="SAM" id="MobiDB-lite"/>
    </source>
</evidence>
<comment type="similarity">
    <text evidence="2">Belongs to the AzlC family.</text>
</comment>
<dbReference type="RefSeq" id="WP_345354193.1">
    <property type="nucleotide sequence ID" value="NZ_BAABHJ010000008.1"/>
</dbReference>
<protein>
    <recommendedName>
        <fullName evidence="12">Branched-chain amino acid ABC transporter permease</fullName>
    </recommendedName>
</protein>
<sequence length="260" mass="26380">MPDVSPAEPRLEGTPRQRLREGIWTGLGLAAASFALAITFGASARTLGWGMAPAIVCSLVVFSGSAQFALATALAGGGGAVPAVAAAALINARFIPMAVAVAPSLRGGVLRRALIGQTVVDGSWVAAHRGEGRFDPERMIGATIPQWPAWVCGTAIGAVLHPSPHVVQTFALDVIFPAFFLVLLIDELRESAAARRAAALATVIAALLVLVVPTGVALLCASSAALLGLLPSSGAADDRASGERTGGAADEPADSYAEKE</sequence>
<keyword evidence="5 9" id="KW-0812">Transmembrane</keyword>
<evidence type="ECO:0000313" key="11">
    <source>
        <dbReference type="Proteomes" id="UP001500212"/>
    </source>
</evidence>
<proteinExistence type="inferred from homology"/>
<evidence type="ECO:0000256" key="1">
    <source>
        <dbReference type="ARBA" id="ARBA00004651"/>
    </source>
</evidence>
<evidence type="ECO:0000256" key="5">
    <source>
        <dbReference type="ARBA" id="ARBA00022692"/>
    </source>
</evidence>
<organism evidence="10 11">
    <name type="scientific">Actinoallomurus liliacearum</name>
    <dbReference type="NCBI Taxonomy" id="1080073"/>
    <lineage>
        <taxon>Bacteria</taxon>
        <taxon>Bacillati</taxon>
        <taxon>Actinomycetota</taxon>
        <taxon>Actinomycetes</taxon>
        <taxon>Streptosporangiales</taxon>
        <taxon>Thermomonosporaceae</taxon>
        <taxon>Actinoallomurus</taxon>
    </lineage>
</organism>
<dbReference type="PANTHER" id="PTHR34979:SF1">
    <property type="entry name" value="INNER MEMBRANE PROTEIN YGAZ"/>
    <property type="match status" value="1"/>
</dbReference>
<feature type="region of interest" description="Disordered" evidence="8">
    <location>
        <begin position="233"/>
        <end position="260"/>
    </location>
</feature>